<evidence type="ECO:0000256" key="3">
    <source>
        <dbReference type="ARBA" id="ARBA00022989"/>
    </source>
</evidence>
<dbReference type="EMBL" id="CACTIH010009350">
    <property type="protein sequence ID" value="CAA3030106.1"/>
    <property type="molecule type" value="Genomic_DNA"/>
</dbReference>
<evidence type="ECO:0000256" key="1">
    <source>
        <dbReference type="ARBA" id="ARBA00004141"/>
    </source>
</evidence>
<dbReference type="Gene3D" id="1.20.1080.10">
    <property type="entry name" value="Glycerol uptake facilitator protein"/>
    <property type="match status" value="1"/>
</dbReference>
<keyword evidence="4" id="KW-0472">Membrane</keyword>
<dbReference type="Gramene" id="OE9D001022T1">
    <property type="protein sequence ID" value="OE9D001022C1"/>
    <property type="gene ID" value="OE9D001022"/>
</dbReference>
<gene>
    <name evidence="5" type="ORF">OLEA9_D001022</name>
</gene>
<keyword evidence="6" id="KW-1185">Reference proteome</keyword>
<comment type="caution">
    <text evidence="5">The sequence shown here is derived from an EMBL/GenBank/DDBJ whole genome shotgun (WGS) entry which is preliminary data.</text>
</comment>
<dbReference type="PANTHER" id="PTHR45687">
    <property type="entry name" value="AQUAPORIN OR AQUAGLYCEROPORIN RELATED"/>
    <property type="match status" value="1"/>
</dbReference>
<evidence type="ECO:0000256" key="4">
    <source>
        <dbReference type="ARBA" id="ARBA00023136"/>
    </source>
</evidence>
<dbReference type="InterPro" id="IPR034294">
    <property type="entry name" value="Aquaporin_transptr"/>
</dbReference>
<evidence type="ECO:0000256" key="2">
    <source>
        <dbReference type="ARBA" id="ARBA00022692"/>
    </source>
</evidence>
<dbReference type="InterPro" id="IPR023271">
    <property type="entry name" value="Aquaporin-like"/>
</dbReference>
<evidence type="ECO:0000313" key="5">
    <source>
        <dbReference type="EMBL" id="CAA3030106.1"/>
    </source>
</evidence>
<dbReference type="AlphaFoldDB" id="A0A8S0VGA6"/>
<sequence>MVHLVTIPITGTSIKPTRSFGAAIIYNKDNLCDDHIIATIKALGSFRSNA</sequence>
<protein>
    <submittedName>
        <fullName evidence="5">Aquaporin PIP2-7</fullName>
    </submittedName>
</protein>
<organism evidence="5 6">
    <name type="scientific">Olea europaea subsp. europaea</name>
    <dbReference type="NCBI Taxonomy" id="158383"/>
    <lineage>
        <taxon>Eukaryota</taxon>
        <taxon>Viridiplantae</taxon>
        <taxon>Streptophyta</taxon>
        <taxon>Embryophyta</taxon>
        <taxon>Tracheophyta</taxon>
        <taxon>Spermatophyta</taxon>
        <taxon>Magnoliopsida</taxon>
        <taxon>eudicotyledons</taxon>
        <taxon>Gunneridae</taxon>
        <taxon>Pentapetalae</taxon>
        <taxon>asterids</taxon>
        <taxon>lamiids</taxon>
        <taxon>Lamiales</taxon>
        <taxon>Oleaceae</taxon>
        <taxon>Oleeae</taxon>
        <taxon>Olea</taxon>
    </lineage>
</organism>
<name>A0A8S0VGA6_OLEEU</name>
<feature type="non-terminal residue" evidence="5">
    <location>
        <position position="50"/>
    </location>
</feature>
<dbReference type="InterPro" id="IPR000425">
    <property type="entry name" value="MIP"/>
</dbReference>
<dbReference type="GO" id="GO:0015267">
    <property type="term" value="F:channel activity"/>
    <property type="evidence" value="ECO:0007669"/>
    <property type="project" value="InterPro"/>
</dbReference>
<keyword evidence="3" id="KW-1133">Transmembrane helix</keyword>
<dbReference type="Pfam" id="PF00230">
    <property type="entry name" value="MIP"/>
    <property type="match status" value="1"/>
</dbReference>
<reference evidence="5 6" key="1">
    <citation type="submission" date="2019-12" db="EMBL/GenBank/DDBJ databases">
        <authorList>
            <person name="Alioto T."/>
            <person name="Alioto T."/>
            <person name="Gomez Garrido J."/>
        </authorList>
    </citation>
    <scope>NUCLEOTIDE SEQUENCE [LARGE SCALE GENOMIC DNA]</scope>
</reference>
<proteinExistence type="predicted"/>
<accession>A0A8S0VGA6</accession>
<keyword evidence="2" id="KW-0812">Transmembrane</keyword>
<dbReference type="GO" id="GO:0016020">
    <property type="term" value="C:membrane"/>
    <property type="evidence" value="ECO:0007669"/>
    <property type="project" value="UniProtKB-SubCell"/>
</dbReference>
<evidence type="ECO:0000313" key="6">
    <source>
        <dbReference type="Proteomes" id="UP000594638"/>
    </source>
</evidence>
<dbReference type="OrthoDB" id="1729043at2759"/>
<comment type="subcellular location">
    <subcellularLocation>
        <location evidence="1">Membrane</location>
        <topology evidence="1">Multi-pass membrane protein</topology>
    </subcellularLocation>
</comment>
<dbReference type="Proteomes" id="UP000594638">
    <property type="component" value="Unassembled WGS sequence"/>
</dbReference>